<feature type="compositionally biased region" description="Basic residues" evidence="2">
    <location>
        <begin position="670"/>
        <end position="679"/>
    </location>
</feature>
<evidence type="ECO:0000256" key="1">
    <source>
        <dbReference type="SAM" id="Coils"/>
    </source>
</evidence>
<dbReference type="PANTHER" id="PTHR46579">
    <property type="entry name" value="F5/8 TYPE C DOMAIN-CONTAINING PROTEIN-RELATED"/>
    <property type="match status" value="1"/>
</dbReference>
<evidence type="ECO:0000256" key="2">
    <source>
        <dbReference type="SAM" id="MobiDB-lite"/>
    </source>
</evidence>
<name>A0ABD2W858_9HYME</name>
<feature type="compositionally biased region" description="Basic and acidic residues" evidence="2">
    <location>
        <begin position="653"/>
        <end position="669"/>
    </location>
</feature>
<protein>
    <recommendedName>
        <fullName evidence="5">DUF4211 domain-containing protein</fullName>
    </recommendedName>
</protein>
<sequence>MASKKKRINKLLFTPNYNERDVSRWTRRRNNQKLEYYNSITSNDVNYDANANANANGANDVSSVDNNEACSVQIMDVEDISIIQCNEQKIDEQEKVGENVLIDNEENNEDSSSSDDECSIDSDDFYLDLDDLNFDLKDNVEKSFIDDERVMFSDSNLTVSDVTMMLKAISIKFNHTREEQIALLSFIRTLAGPTFASWSFTPHLLSKAASPPKETMYKHYYCLNCNIIVKKMMLSDMKNSSIQCEDCEKKIQISSKNSDYFITLDIDYQLKNLFSNKNIQQNLKEFTENSRLRNENSVSDINDLKLYKKLISPEESDVITFNFSTDGAQLFKSAKKALWPLPLHLNCFSGKIRFKHAIIVPLWQTEKEPSANFMNLYMTIFKEECEKLLSTGIEIIDYETGVKYTKKFVPFCCCVDTVARPIIQNRLQFNGFYGCSWCNHAGKYVEKTMRYPLIRGYNPSLRTHEAHKTHIQNVKKFNAFSENGVKGDSILMHLDNFDIVWSLPPDYMHGSLMGVEKQLWNYWISTKQLSKKKQISIKNRMGKIKLCRDLQRSLRSLDFVSKYKALEWKIWLLFVNVPCLQDILPDDLFQSYLLFVDSIYTLLKENITHQEINECEIKLLMFVGQCQEKYEIPFITFNVYSLLHYSENQSKVPKNDQKNPPIENKDRKNTKPRKKVKKSKDKEPKKTGKDASNKSIADKKTLKEDKKSGKKRKRDDSIEVIPKKVKAKSTEDEANTQTKEILLKSENDIMPSILNKNLDQTTENNVSTNAIDVNKIPDEKQNEEICVRTPEILENQIDLVSSPKNNNSDTLDSKDVYDQKNKINNCEPDDKKEAIECGSVDNQKKVEKKLNKKIESLQGQIKKLKQSLETEKEKAENYRTQYLEKDEKLEALRDLNCQMQQKVLERVDEYAKADINPFACIIKTEATVGDERKSDNTIHCGNDVWIKKNSYCNAVNKAQKSKNSYSTFVKEVSATIVGDEVLEVSNPTGRTCNRTTKAKISQGMQVQEKQKIDGVLMGAIAAFTIVN</sequence>
<dbReference type="EMBL" id="JBJJXI010000123">
    <property type="protein sequence ID" value="KAL3389108.1"/>
    <property type="molecule type" value="Genomic_DNA"/>
</dbReference>
<feature type="region of interest" description="Disordered" evidence="2">
    <location>
        <begin position="650"/>
        <end position="736"/>
    </location>
</feature>
<feature type="coiled-coil region" evidence="1">
    <location>
        <begin position="840"/>
        <end position="895"/>
    </location>
</feature>
<feature type="compositionally biased region" description="Basic and acidic residues" evidence="2">
    <location>
        <begin position="680"/>
        <end position="707"/>
    </location>
</feature>
<reference evidence="3 4" key="1">
    <citation type="journal article" date="2024" name="bioRxiv">
        <title>A reference genome for Trichogramma kaykai: A tiny desert-dwelling parasitoid wasp with competing sex-ratio distorters.</title>
        <authorList>
            <person name="Culotta J."/>
            <person name="Lindsey A.R."/>
        </authorList>
    </citation>
    <scope>NUCLEOTIDE SEQUENCE [LARGE SCALE GENOMIC DNA]</scope>
    <source>
        <strain evidence="3 4">KSX58</strain>
    </source>
</reference>
<evidence type="ECO:0008006" key="5">
    <source>
        <dbReference type="Google" id="ProtNLM"/>
    </source>
</evidence>
<dbReference type="PANTHER" id="PTHR46579:SF1">
    <property type="entry name" value="F5_8 TYPE C DOMAIN-CONTAINING PROTEIN"/>
    <property type="match status" value="1"/>
</dbReference>
<gene>
    <name evidence="3" type="ORF">TKK_015381</name>
</gene>
<accession>A0ABD2W858</accession>
<dbReference type="Proteomes" id="UP001627154">
    <property type="component" value="Unassembled WGS sequence"/>
</dbReference>
<keyword evidence="4" id="KW-1185">Reference proteome</keyword>
<evidence type="ECO:0000313" key="3">
    <source>
        <dbReference type="EMBL" id="KAL3389108.1"/>
    </source>
</evidence>
<proteinExistence type="predicted"/>
<keyword evidence="1" id="KW-0175">Coiled coil</keyword>
<organism evidence="3 4">
    <name type="scientific">Trichogramma kaykai</name>
    <dbReference type="NCBI Taxonomy" id="54128"/>
    <lineage>
        <taxon>Eukaryota</taxon>
        <taxon>Metazoa</taxon>
        <taxon>Ecdysozoa</taxon>
        <taxon>Arthropoda</taxon>
        <taxon>Hexapoda</taxon>
        <taxon>Insecta</taxon>
        <taxon>Pterygota</taxon>
        <taxon>Neoptera</taxon>
        <taxon>Endopterygota</taxon>
        <taxon>Hymenoptera</taxon>
        <taxon>Apocrita</taxon>
        <taxon>Proctotrupomorpha</taxon>
        <taxon>Chalcidoidea</taxon>
        <taxon>Trichogrammatidae</taxon>
        <taxon>Trichogramma</taxon>
    </lineage>
</organism>
<evidence type="ECO:0000313" key="4">
    <source>
        <dbReference type="Proteomes" id="UP001627154"/>
    </source>
</evidence>
<dbReference type="AlphaFoldDB" id="A0ABD2W858"/>
<comment type="caution">
    <text evidence="3">The sequence shown here is derived from an EMBL/GenBank/DDBJ whole genome shotgun (WGS) entry which is preliminary data.</text>
</comment>